<dbReference type="CDD" id="cd06100">
    <property type="entry name" value="CCL_ACL-C"/>
    <property type="match status" value="1"/>
</dbReference>
<reference evidence="6 7" key="1">
    <citation type="submission" date="2019-03" db="EMBL/GenBank/DDBJ databases">
        <title>Draft genome sequences of novel Actinobacteria.</title>
        <authorList>
            <person name="Sahin N."/>
            <person name="Ay H."/>
            <person name="Saygin H."/>
        </authorList>
    </citation>
    <scope>NUCLEOTIDE SEQUENCE [LARGE SCALE GENOMIC DNA]</scope>
    <source>
        <strain evidence="6 7">DSM 45941</strain>
    </source>
</reference>
<keyword evidence="4" id="KW-0808">Transferase</keyword>
<dbReference type="PRINTS" id="PR00143">
    <property type="entry name" value="CITRTSNTHASE"/>
</dbReference>
<evidence type="ECO:0000256" key="3">
    <source>
        <dbReference type="ARBA" id="ARBA00012972"/>
    </source>
</evidence>
<comment type="caution">
    <text evidence="6">The sequence shown here is derived from an EMBL/GenBank/DDBJ whole genome shotgun (WGS) entry which is preliminary data.</text>
</comment>
<dbReference type="InterPro" id="IPR002020">
    <property type="entry name" value="Citrate_synthase"/>
</dbReference>
<dbReference type="PANTHER" id="PTHR11739">
    <property type="entry name" value="CITRATE SYNTHASE"/>
    <property type="match status" value="1"/>
</dbReference>
<dbReference type="OrthoDB" id="9759263at2"/>
<protein>
    <recommendedName>
        <fullName evidence="3">citrate synthase (unknown stereospecificity)</fullName>
        <ecNumber evidence="3">2.3.3.16</ecNumber>
    </recommendedName>
</protein>
<dbReference type="Pfam" id="PF00285">
    <property type="entry name" value="Citrate_synt"/>
    <property type="match status" value="1"/>
</dbReference>
<evidence type="ECO:0000313" key="7">
    <source>
        <dbReference type="Proteomes" id="UP000295578"/>
    </source>
</evidence>
<dbReference type="PANTHER" id="PTHR11739:SF4">
    <property type="entry name" value="CITRATE SYNTHASE, PEROXISOMAL"/>
    <property type="match status" value="1"/>
</dbReference>
<sequence>MEPGVIELRGRPVQEIIGSTGLTSMIWLMLRGDLPGPRQAALLDAALVAAVDHGPQAPSIAIARMAATCGVGLNGAVASAVNTLGDTHGGAGEQCVRLLDEILEREAAGADLAPAAAEVIAAWPRYLPGFGHRFHPVDPRRDPLLSLVEAAARDGVVPGDHLRAGLAVEAHLAEGRERPVPMNIDGATAIIYAELGFPAPLARGLFVLSRSIGILAHAWEETQSGQRNKGPMPRSVLPAYRPPT</sequence>
<dbReference type="UniPathway" id="UPA00223"/>
<dbReference type="GO" id="GO:0006099">
    <property type="term" value="P:tricarboxylic acid cycle"/>
    <property type="evidence" value="ECO:0007669"/>
    <property type="project" value="UniProtKB-UniPathway"/>
</dbReference>
<keyword evidence="6" id="KW-0456">Lyase</keyword>
<evidence type="ECO:0000256" key="5">
    <source>
        <dbReference type="SAM" id="MobiDB-lite"/>
    </source>
</evidence>
<dbReference type="EMBL" id="SMKY01000160">
    <property type="protein sequence ID" value="TDD75058.1"/>
    <property type="molecule type" value="Genomic_DNA"/>
</dbReference>
<dbReference type="InterPro" id="IPR036969">
    <property type="entry name" value="Citrate_synthase_sf"/>
</dbReference>
<feature type="region of interest" description="Disordered" evidence="5">
    <location>
        <begin position="222"/>
        <end position="244"/>
    </location>
</feature>
<dbReference type="GO" id="GO:0005975">
    <property type="term" value="P:carbohydrate metabolic process"/>
    <property type="evidence" value="ECO:0007669"/>
    <property type="project" value="TreeGrafter"/>
</dbReference>
<dbReference type="EC" id="2.3.3.16" evidence="3"/>
<dbReference type="SUPFAM" id="SSF48256">
    <property type="entry name" value="Citrate synthase"/>
    <property type="match status" value="1"/>
</dbReference>
<dbReference type="GO" id="GO:0036440">
    <property type="term" value="F:citrate synthase activity"/>
    <property type="evidence" value="ECO:0007669"/>
    <property type="project" value="UniProtKB-EC"/>
</dbReference>
<organism evidence="6 7">
    <name type="scientific">Actinomadura darangshiensis</name>
    <dbReference type="NCBI Taxonomy" id="705336"/>
    <lineage>
        <taxon>Bacteria</taxon>
        <taxon>Bacillati</taxon>
        <taxon>Actinomycetota</taxon>
        <taxon>Actinomycetes</taxon>
        <taxon>Streptosporangiales</taxon>
        <taxon>Thermomonosporaceae</taxon>
        <taxon>Actinomadura</taxon>
    </lineage>
</organism>
<dbReference type="Proteomes" id="UP000295578">
    <property type="component" value="Unassembled WGS sequence"/>
</dbReference>
<dbReference type="InterPro" id="IPR016142">
    <property type="entry name" value="Citrate_synth-like_lrg_a-sub"/>
</dbReference>
<evidence type="ECO:0000256" key="2">
    <source>
        <dbReference type="ARBA" id="ARBA00010566"/>
    </source>
</evidence>
<evidence type="ECO:0000313" key="6">
    <source>
        <dbReference type="EMBL" id="TDD75058.1"/>
    </source>
</evidence>
<dbReference type="NCBIfam" id="NF004864">
    <property type="entry name" value="PRK06224.1-1"/>
    <property type="match status" value="1"/>
</dbReference>
<gene>
    <name evidence="6" type="ORF">E1293_28845</name>
</gene>
<dbReference type="Gene3D" id="1.10.230.10">
    <property type="entry name" value="Cytochrome P450-Terp, domain 2"/>
    <property type="match status" value="1"/>
</dbReference>
<evidence type="ECO:0000256" key="4">
    <source>
        <dbReference type="ARBA" id="ARBA00022679"/>
    </source>
</evidence>
<name>A0A4R5APT1_9ACTN</name>
<dbReference type="GO" id="GO:0016829">
    <property type="term" value="F:lyase activity"/>
    <property type="evidence" value="ECO:0007669"/>
    <property type="project" value="UniProtKB-KW"/>
</dbReference>
<proteinExistence type="inferred from homology"/>
<accession>A0A4R5APT1</accession>
<dbReference type="GO" id="GO:0005829">
    <property type="term" value="C:cytosol"/>
    <property type="evidence" value="ECO:0007669"/>
    <property type="project" value="TreeGrafter"/>
</dbReference>
<keyword evidence="7" id="KW-1185">Reference proteome</keyword>
<dbReference type="Gene3D" id="1.10.580.10">
    <property type="entry name" value="Citrate Synthase, domain 1"/>
    <property type="match status" value="1"/>
</dbReference>
<comment type="similarity">
    <text evidence="2">Belongs to the citrate synthase family.</text>
</comment>
<dbReference type="AlphaFoldDB" id="A0A4R5APT1"/>
<comment type="pathway">
    <text evidence="1">Carbohydrate metabolism; tricarboxylic acid cycle.</text>
</comment>
<dbReference type="InterPro" id="IPR016143">
    <property type="entry name" value="Citrate_synth-like_sm_a-sub"/>
</dbReference>
<evidence type="ECO:0000256" key="1">
    <source>
        <dbReference type="ARBA" id="ARBA00005163"/>
    </source>
</evidence>